<dbReference type="AlphaFoldDB" id="A0A8J6XZJ9"/>
<dbReference type="InterPro" id="IPR050490">
    <property type="entry name" value="Bact_solute-bd_prot1"/>
</dbReference>
<dbReference type="PANTHER" id="PTHR43649">
    <property type="entry name" value="ARABINOSE-BINDING PROTEIN-RELATED"/>
    <property type="match status" value="1"/>
</dbReference>
<proteinExistence type="predicted"/>
<dbReference type="SUPFAM" id="SSF53850">
    <property type="entry name" value="Periplasmic binding protein-like II"/>
    <property type="match status" value="1"/>
</dbReference>
<dbReference type="Proteomes" id="UP000629098">
    <property type="component" value="Unassembled WGS sequence"/>
</dbReference>
<dbReference type="Pfam" id="PF01547">
    <property type="entry name" value="SBP_bac_1"/>
    <property type="match status" value="1"/>
</dbReference>
<feature type="signal peptide" evidence="1">
    <location>
        <begin position="1"/>
        <end position="26"/>
    </location>
</feature>
<name>A0A8J6XZJ9_9CYAN</name>
<dbReference type="PROSITE" id="PS51257">
    <property type="entry name" value="PROKAR_LIPOPROTEIN"/>
    <property type="match status" value="1"/>
</dbReference>
<keyword evidence="1" id="KW-0732">Signal</keyword>
<sequence length="427" mass="46867">MFQIKKLSRLTICVLLGILTSWIVSCSTGTKSASPGVATVEFWTMQLQPQAEYFKSLIQTFESQNQGIKVKWVDVPWTAMENKILTAVSAKTPPDVVNLNPNFASQLAGRNAWLELDAKVPNQVRSSYLPNIWKASTLGGKSFGLPWYLTTQLTIYNTDFLKQAGINKLPATYAELAQAAQQIKDKTGKYAFFMTFVPQDSGEVLESFVQMGVTLLDAQGKAAFNSPQGKAAFQYWVDLYKKGFIPKEALTQGHRHAIELYQSGQIAMLTSGAEFLKQITNNAPTIASVSTVAPQITGETGKKNVAAMNIVIPRDSKQPNAALKFALFLTNDENQLSFAKAAEVLPSTVKALTDGYFKDLPAKASTLDKARVVSAQQLQTAEVLTPTLKNFNLLQKAIYENLQAAMLDEKTVDKAVEDAAQEWNSTS</sequence>
<keyword evidence="3" id="KW-1185">Reference proteome</keyword>
<dbReference type="Gene3D" id="3.40.190.10">
    <property type="entry name" value="Periplasmic binding protein-like II"/>
    <property type="match status" value="1"/>
</dbReference>
<accession>A0A8J6XZJ9</accession>
<dbReference type="EMBL" id="JACXAE010000134">
    <property type="protein sequence ID" value="MBD2778822.1"/>
    <property type="molecule type" value="Genomic_DNA"/>
</dbReference>
<dbReference type="RefSeq" id="WP_190839247.1">
    <property type="nucleotide sequence ID" value="NZ_CAWPPI010000134.1"/>
</dbReference>
<reference evidence="2" key="1">
    <citation type="submission" date="2020-09" db="EMBL/GenBank/DDBJ databases">
        <title>Iningainema tapete sp. nov. (Scytonemataceae, Cyanobacteria) from greenhouses in central Florida (USA) produces two types of nodularin with biosynthetic potential for microcystin-LR and anabaenopeptins.</title>
        <authorList>
            <person name="Berthold D.E."/>
            <person name="Lefler F.W."/>
            <person name="Huang I.-S."/>
            <person name="Abdulla H."/>
            <person name="Zimba P.V."/>
            <person name="Laughinghouse H.D. IV."/>
        </authorList>
    </citation>
    <scope>NUCLEOTIDE SEQUENCE</scope>
    <source>
        <strain evidence="2">BLCCT55</strain>
    </source>
</reference>
<dbReference type="CDD" id="cd13585">
    <property type="entry name" value="PBP2_TMBP_like"/>
    <property type="match status" value="1"/>
</dbReference>
<organism evidence="2 3">
    <name type="scientific">Iningainema tapete BLCC-T55</name>
    <dbReference type="NCBI Taxonomy" id="2748662"/>
    <lineage>
        <taxon>Bacteria</taxon>
        <taxon>Bacillati</taxon>
        <taxon>Cyanobacteriota</taxon>
        <taxon>Cyanophyceae</taxon>
        <taxon>Nostocales</taxon>
        <taxon>Scytonemataceae</taxon>
        <taxon>Iningainema tapete</taxon>
    </lineage>
</organism>
<evidence type="ECO:0000256" key="1">
    <source>
        <dbReference type="SAM" id="SignalP"/>
    </source>
</evidence>
<feature type="chain" id="PRO_5035313958" evidence="1">
    <location>
        <begin position="27"/>
        <end position="427"/>
    </location>
</feature>
<dbReference type="InterPro" id="IPR006059">
    <property type="entry name" value="SBP"/>
</dbReference>
<protein>
    <submittedName>
        <fullName evidence="2">Sugar ABC transporter substrate-binding protein</fullName>
    </submittedName>
</protein>
<dbReference type="PANTHER" id="PTHR43649:SF12">
    <property type="entry name" value="DIACETYLCHITOBIOSE BINDING PROTEIN DASA"/>
    <property type="match status" value="1"/>
</dbReference>
<comment type="caution">
    <text evidence="2">The sequence shown here is derived from an EMBL/GenBank/DDBJ whole genome shotgun (WGS) entry which is preliminary data.</text>
</comment>
<evidence type="ECO:0000313" key="3">
    <source>
        <dbReference type="Proteomes" id="UP000629098"/>
    </source>
</evidence>
<gene>
    <name evidence="2" type="ORF">ICL16_43960</name>
</gene>
<evidence type="ECO:0000313" key="2">
    <source>
        <dbReference type="EMBL" id="MBD2778822.1"/>
    </source>
</evidence>